<dbReference type="SUPFAM" id="SSF159006">
    <property type="entry name" value="YopX-like"/>
    <property type="match status" value="1"/>
</dbReference>
<evidence type="ECO:0000259" key="1">
    <source>
        <dbReference type="Pfam" id="PF09643"/>
    </source>
</evidence>
<dbReference type="Gene3D" id="2.30.30.290">
    <property type="entry name" value="YopX-like domains"/>
    <property type="match status" value="1"/>
</dbReference>
<dbReference type="Pfam" id="PF09643">
    <property type="entry name" value="YopX"/>
    <property type="match status" value="1"/>
</dbReference>
<proteinExistence type="predicted"/>
<sequence length="143" mass="16619">MRKIKFRAWLKKDGILVDKSVMAYQIERCFHDAGHTLDGDRCEVRDFHGFSEVLQDVEDGDIILMQYTGLKDKDEKEIYEGDVVKCRDFTGIVTFDEGCFRLDLGAYEMDLALSIYCTYHKNAHEPKIIGNVYENPELLKEIK</sequence>
<organism evidence="2">
    <name type="scientific">marine sediment metagenome</name>
    <dbReference type="NCBI Taxonomy" id="412755"/>
    <lineage>
        <taxon>unclassified sequences</taxon>
        <taxon>metagenomes</taxon>
        <taxon>ecological metagenomes</taxon>
    </lineage>
</organism>
<protein>
    <recommendedName>
        <fullName evidence="1">YopX protein domain-containing protein</fullName>
    </recommendedName>
</protein>
<dbReference type="NCBIfam" id="TIGR01671">
    <property type="entry name" value="phage_TIGR01671"/>
    <property type="match status" value="1"/>
</dbReference>
<gene>
    <name evidence="2" type="ORF">S01H4_13501</name>
</gene>
<dbReference type="InterPro" id="IPR023385">
    <property type="entry name" value="YopX-like_C"/>
</dbReference>
<feature type="domain" description="YopX protein" evidence="1">
    <location>
        <begin position="5"/>
        <end position="140"/>
    </location>
</feature>
<dbReference type="EMBL" id="BART01005947">
    <property type="protein sequence ID" value="GAG55499.1"/>
    <property type="molecule type" value="Genomic_DNA"/>
</dbReference>
<comment type="caution">
    <text evidence="2">The sequence shown here is derived from an EMBL/GenBank/DDBJ whole genome shotgun (WGS) entry which is preliminary data.</text>
</comment>
<reference evidence="2" key="1">
    <citation type="journal article" date="2014" name="Front. Microbiol.">
        <title>High frequency of phylogenetically diverse reductive dehalogenase-homologous genes in deep subseafloor sedimentary metagenomes.</title>
        <authorList>
            <person name="Kawai M."/>
            <person name="Futagami T."/>
            <person name="Toyoda A."/>
            <person name="Takaki Y."/>
            <person name="Nishi S."/>
            <person name="Hori S."/>
            <person name="Arai W."/>
            <person name="Tsubouchi T."/>
            <person name="Morono Y."/>
            <person name="Uchiyama I."/>
            <person name="Ito T."/>
            <person name="Fujiyama A."/>
            <person name="Inagaki F."/>
            <person name="Takami H."/>
        </authorList>
    </citation>
    <scope>NUCLEOTIDE SEQUENCE</scope>
    <source>
        <strain evidence="2">Expedition CK06-06</strain>
    </source>
</reference>
<dbReference type="InterPro" id="IPR010024">
    <property type="entry name" value="CHP16711"/>
</dbReference>
<dbReference type="AlphaFoldDB" id="X0YHL7"/>
<evidence type="ECO:0000313" key="2">
    <source>
        <dbReference type="EMBL" id="GAG55499.1"/>
    </source>
</evidence>
<accession>X0YHL7</accession>
<dbReference type="InterPro" id="IPR019096">
    <property type="entry name" value="YopX_protein"/>
</dbReference>
<name>X0YHL7_9ZZZZ</name>